<reference evidence="1" key="1">
    <citation type="submission" date="2021-01" db="EMBL/GenBank/DDBJ databases">
        <authorList>
            <consortium name="Genoscope - CEA"/>
            <person name="William W."/>
        </authorList>
    </citation>
    <scope>NUCLEOTIDE SEQUENCE</scope>
</reference>
<name>A0A8S1U9M1_9CILI</name>
<accession>A0A8S1U9M1</accession>
<proteinExistence type="predicted"/>
<evidence type="ECO:0000313" key="2">
    <source>
        <dbReference type="Proteomes" id="UP000689195"/>
    </source>
</evidence>
<evidence type="ECO:0000313" key="1">
    <source>
        <dbReference type="EMBL" id="CAD8161805.1"/>
    </source>
</evidence>
<organism evidence="1 2">
    <name type="scientific">Paramecium pentaurelia</name>
    <dbReference type="NCBI Taxonomy" id="43138"/>
    <lineage>
        <taxon>Eukaryota</taxon>
        <taxon>Sar</taxon>
        <taxon>Alveolata</taxon>
        <taxon>Ciliophora</taxon>
        <taxon>Intramacronucleata</taxon>
        <taxon>Oligohymenophorea</taxon>
        <taxon>Peniculida</taxon>
        <taxon>Parameciidae</taxon>
        <taxon>Paramecium</taxon>
    </lineage>
</organism>
<gene>
    <name evidence="1" type="ORF">PPENT_87.1.T0370033</name>
</gene>
<protein>
    <submittedName>
        <fullName evidence="1">Uncharacterized protein</fullName>
    </submittedName>
</protein>
<dbReference type="AlphaFoldDB" id="A0A8S1U9M1"/>
<dbReference type="Proteomes" id="UP000689195">
    <property type="component" value="Unassembled WGS sequence"/>
</dbReference>
<keyword evidence="2" id="KW-1185">Reference proteome</keyword>
<sequence>MPFVSYHSAIKLNLKICISIKKKNYCTIQISLQSPLFLEIKCFIKIQQQAYFQMEDLTQHKQIIQQSYKLFKIFGRKKKSHFSKIIIELERSSQFNQIIQNQELLKRNMICIQIVLILSYQVGTQNYNLA</sequence>
<dbReference type="EMBL" id="CAJJDO010000037">
    <property type="protein sequence ID" value="CAD8161805.1"/>
    <property type="molecule type" value="Genomic_DNA"/>
</dbReference>
<comment type="caution">
    <text evidence="1">The sequence shown here is derived from an EMBL/GenBank/DDBJ whole genome shotgun (WGS) entry which is preliminary data.</text>
</comment>